<feature type="domain" description="Peptidase S33 tripeptidyl aminopeptidase-like C-terminal" evidence="5">
    <location>
        <begin position="436"/>
        <end position="538"/>
    </location>
</feature>
<evidence type="ECO:0000259" key="5">
    <source>
        <dbReference type="Pfam" id="PF08386"/>
    </source>
</evidence>
<dbReference type="RefSeq" id="WP_345454783.1">
    <property type="nucleotide sequence ID" value="NZ_BAABKG010000001.1"/>
</dbReference>
<dbReference type="GO" id="GO:0016787">
    <property type="term" value="F:hydrolase activity"/>
    <property type="evidence" value="ECO:0007669"/>
    <property type="project" value="UniProtKB-KW"/>
</dbReference>
<proteinExistence type="inferred from homology"/>
<protein>
    <submittedName>
        <fullName evidence="6">Alpha/beta fold hydrolase</fullName>
    </submittedName>
</protein>
<evidence type="ECO:0000256" key="4">
    <source>
        <dbReference type="SAM" id="MobiDB-lite"/>
    </source>
</evidence>
<comment type="similarity">
    <text evidence="1">Belongs to the peptidase S33 family.</text>
</comment>
<comment type="caution">
    <text evidence="6">The sequence shown here is derived from an EMBL/GenBank/DDBJ whole genome shotgun (WGS) entry which is preliminary data.</text>
</comment>
<keyword evidence="7" id="KW-1185">Reference proteome</keyword>
<evidence type="ECO:0000313" key="7">
    <source>
        <dbReference type="Proteomes" id="UP001500221"/>
    </source>
</evidence>
<feature type="region of interest" description="Disordered" evidence="4">
    <location>
        <begin position="33"/>
        <end position="80"/>
    </location>
</feature>
<dbReference type="Gene3D" id="3.40.50.1820">
    <property type="entry name" value="alpha/beta hydrolase"/>
    <property type="match status" value="1"/>
</dbReference>
<dbReference type="EMBL" id="BAABKG010000001">
    <property type="protein sequence ID" value="GAA5143220.1"/>
    <property type="molecule type" value="Genomic_DNA"/>
</dbReference>
<gene>
    <name evidence="6" type="ORF">GCM10023340_08140</name>
</gene>
<evidence type="ECO:0000313" key="6">
    <source>
        <dbReference type="EMBL" id="GAA5143220.1"/>
    </source>
</evidence>
<dbReference type="PANTHER" id="PTHR43248">
    <property type="entry name" value="2-SUCCINYL-6-HYDROXY-2,4-CYCLOHEXADIENE-1-CARBOXYLATE SYNTHASE"/>
    <property type="match status" value="1"/>
</dbReference>
<evidence type="ECO:0000256" key="3">
    <source>
        <dbReference type="ARBA" id="ARBA00022801"/>
    </source>
</evidence>
<keyword evidence="2" id="KW-0732">Signal</keyword>
<dbReference type="Pfam" id="PF08386">
    <property type="entry name" value="Abhydrolase_4"/>
    <property type="match status" value="1"/>
</dbReference>
<reference evidence="7" key="1">
    <citation type="journal article" date="2019" name="Int. J. Syst. Evol. Microbiol.">
        <title>The Global Catalogue of Microorganisms (GCM) 10K type strain sequencing project: providing services to taxonomists for standard genome sequencing and annotation.</title>
        <authorList>
            <consortium name="The Broad Institute Genomics Platform"/>
            <consortium name="The Broad Institute Genome Sequencing Center for Infectious Disease"/>
            <person name="Wu L."/>
            <person name="Ma J."/>
        </authorList>
    </citation>
    <scope>NUCLEOTIDE SEQUENCE [LARGE SCALE GENOMIC DNA]</scope>
    <source>
        <strain evidence="7">JCM 18459</strain>
    </source>
</reference>
<organism evidence="6 7">
    <name type="scientific">Nocardioides marinquilinus</name>
    <dbReference type="NCBI Taxonomy" id="1210400"/>
    <lineage>
        <taxon>Bacteria</taxon>
        <taxon>Bacillati</taxon>
        <taxon>Actinomycetota</taxon>
        <taxon>Actinomycetes</taxon>
        <taxon>Propionibacteriales</taxon>
        <taxon>Nocardioidaceae</taxon>
        <taxon>Nocardioides</taxon>
    </lineage>
</organism>
<dbReference type="InterPro" id="IPR013595">
    <property type="entry name" value="Pept_S33_TAP-like_C"/>
</dbReference>
<dbReference type="Proteomes" id="UP001500221">
    <property type="component" value="Unassembled WGS sequence"/>
</dbReference>
<dbReference type="PANTHER" id="PTHR43248:SF29">
    <property type="entry name" value="TRIPEPTIDYL AMINOPEPTIDASE"/>
    <property type="match status" value="1"/>
</dbReference>
<keyword evidence="3 6" id="KW-0378">Hydrolase</keyword>
<feature type="compositionally biased region" description="Low complexity" evidence="4">
    <location>
        <begin position="43"/>
        <end position="77"/>
    </location>
</feature>
<evidence type="ECO:0000256" key="2">
    <source>
        <dbReference type="ARBA" id="ARBA00022729"/>
    </source>
</evidence>
<dbReference type="InterPro" id="IPR029058">
    <property type="entry name" value="AB_hydrolase_fold"/>
</dbReference>
<dbReference type="SUPFAM" id="SSF53474">
    <property type="entry name" value="alpha/beta-Hydrolases"/>
    <property type="match status" value="1"/>
</dbReference>
<accession>A0ABP9P9Z9</accession>
<evidence type="ECO:0000256" key="1">
    <source>
        <dbReference type="ARBA" id="ARBA00010088"/>
    </source>
</evidence>
<dbReference type="InterPro" id="IPR051601">
    <property type="entry name" value="Serine_prot/Carboxylest_S33"/>
</dbReference>
<sequence length="538" mass="56226">MNRRLVAVIAVVTIIVLGVGGGVTTALLVGDDDEPTAQRSEGPADADAPAATPSDEPSDEPSPSDAAPGAPAGPVPEGLDDFYTQQIDWQSCGSNECGTLTVPVDYGEPDGETIDLNLERALAGDQASRVGSLVVNPGGPGAPGTTMAEQASSYFRPQLLDRVDIVAFDPRGTGESSPVDCLSDSELDAFIAADPTPDDAAEAEQTAENQQAFFEGCVANSGPVVGHVSTVEAARDMDVLRAALGEEKLSYLGFSYGTKLGATYAELFPGNVGRFVLDGAIDPTLSTREDSLSQAAGFQTALNAYVDNCLEGDCFLGGSREEALETIRGLLDSIEQQPLPTSGDRELEIGNAFYGVVLPLYSEDNWPLLDQGLQEALDGNGDTLLLLSDFYGSRESDGSYADNSLEAIVAINCLDDPSFIEPSEVPAELPAFREASPTFGDVFAWGLVGCRGLQVEAAEPEPEIRAEGAAPIVVVGTTRDPATPYEEAVALAEQLESGVLLSRDGDGHTAYNKGNDCIDEAVEGYLLDGEVPADGTEC</sequence>
<name>A0ABP9P9Z9_9ACTN</name>